<gene>
    <name evidence="1" type="ORF">CCHL11_06540</name>
</gene>
<comment type="caution">
    <text evidence="1">The sequence shown here is derived from an EMBL/GenBank/DDBJ whole genome shotgun (WGS) entry which is preliminary data.</text>
</comment>
<accession>A0A1Q8RRR7</accession>
<name>A0A1Q8RRR7_9PEZI</name>
<evidence type="ECO:0000313" key="1">
    <source>
        <dbReference type="EMBL" id="OLN87028.1"/>
    </source>
</evidence>
<dbReference type="STRING" id="708187.A0A1Q8RRR7"/>
<dbReference type="EMBL" id="MPGH01000105">
    <property type="protein sequence ID" value="OLN87028.1"/>
    <property type="molecule type" value="Genomic_DNA"/>
</dbReference>
<proteinExistence type="predicted"/>
<sequence>MDNRSGPTPNKREISPRTFELDGLEMHPIQCNNEDDFRGHADIHPQRQRQSVVKFCNQVRWGYKPFTRDDDIKQNHLRGIRRRYTDGAGVNHDFRIIWEGGCRTTAHEQSPYRPLPGDSGPNCYQIMKWNFRNCTNGGVGGSTKLGCLVYTYNGGLGGRRFSNEALWRSK</sequence>
<keyword evidence="2" id="KW-1185">Reference proteome</keyword>
<organism evidence="1 2">
    <name type="scientific">Colletotrichum chlorophyti</name>
    <dbReference type="NCBI Taxonomy" id="708187"/>
    <lineage>
        <taxon>Eukaryota</taxon>
        <taxon>Fungi</taxon>
        <taxon>Dikarya</taxon>
        <taxon>Ascomycota</taxon>
        <taxon>Pezizomycotina</taxon>
        <taxon>Sordariomycetes</taxon>
        <taxon>Hypocreomycetidae</taxon>
        <taxon>Glomerellales</taxon>
        <taxon>Glomerellaceae</taxon>
        <taxon>Colletotrichum</taxon>
    </lineage>
</organism>
<dbReference type="Proteomes" id="UP000186583">
    <property type="component" value="Unassembled WGS sequence"/>
</dbReference>
<protein>
    <submittedName>
        <fullName evidence="1">Uncharacterized protein</fullName>
    </submittedName>
</protein>
<reference evidence="1 2" key="1">
    <citation type="submission" date="2016-11" db="EMBL/GenBank/DDBJ databases">
        <title>Draft Genome Assembly of Colletotrichum chlorophyti a pathogen of herbaceous plants.</title>
        <authorList>
            <person name="Gan P."/>
            <person name="Narusaka M."/>
            <person name="Tsushima A."/>
            <person name="Narusaka Y."/>
            <person name="Takano Y."/>
            <person name="Shirasu K."/>
        </authorList>
    </citation>
    <scope>NUCLEOTIDE SEQUENCE [LARGE SCALE GENOMIC DNA]</scope>
    <source>
        <strain evidence="1 2">NTL11</strain>
    </source>
</reference>
<dbReference type="OrthoDB" id="1896086at2759"/>
<evidence type="ECO:0000313" key="2">
    <source>
        <dbReference type="Proteomes" id="UP000186583"/>
    </source>
</evidence>
<dbReference type="AlphaFoldDB" id="A0A1Q8RRR7"/>